<sequence>MGNKTSMRMNEEQRSPFKQVSVKSGSVGAKQAVVIPTDETLQSLQIYPKHREKVGLEDFTMIRTIGKGSFGKVILVRKISSGEYFAMKILLKKDIIAGEQVQHTITEKNVLQDLTHPYAFHTEVKLYLVLDFAAGGDLFYHLKREERFNEERCRLYAAEITLAFEALHERNIIYRDLKPENVLLGKDGHAYLTDFGLCKPNITNQHFTNTFCGTPEYLAPEMLHTGGYGKAVDWWALGTFLYEILIGIPPFYSKNTNEMYSQILHKMLTFPDYVSEAARDLLTRLLVREPRYRLGGDGSNDAADVKIHPFFAKLNWDDVYNKRMVPQFIPDLKSDEDLKYIDPEFLNEPIFDEEDLKQRKANKTKSKSKEKNNQKEIDLTGGKMRQMPPITPFPLKQTVESTMFTSSSLQSYGSQDLGISSNSQTTSTIQPTQSINNNNNINSNSIQQQIKNQDSSRDKERKKHEHGHHSHKHHHHRHKSRKGDWKENQRSGRHRSSQSSSDSMSGDSHSEGEFAGFSYTSPDAAEVALIQEQGKNAISLYITESMKDMIYSEDQNTNANTNTNSNTNANNLVKDPVKATPPNPPPIESNWVKISIQSTEKKISKPQPPPSELYLPETVQMDE</sequence>
<feature type="compositionally biased region" description="Low complexity" evidence="8">
    <location>
        <begin position="419"/>
        <end position="453"/>
    </location>
</feature>
<protein>
    <submittedName>
        <fullName evidence="11">Putative RAC family serine/threonine-protein kinase</fullName>
    </submittedName>
</protein>
<accession>A0A5J4WQX9</accession>
<evidence type="ECO:0000256" key="5">
    <source>
        <dbReference type="ARBA" id="ARBA00022777"/>
    </source>
</evidence>
<keyword evidence="4 7" id="KW-0547">Nucleotide-binding</keyword>
<evidence type="ECO:0000259" key="9">
    <source>
        <dbReference type="PROSITE" id="PS50011"/>
    </source>
</evidence>
<organism evidence="11 12">
    <name type="scientific">Streblomastix strix</name>
    <dbReference type="NCBI Taxonomy" id="222440"/>
    <lineage>
        <taxon>Eukaryota</taxon>
        <taxon>Metamonada</taxon>
        <taxon>Preaxostyla</taxon>
        <taxon>Oxymonadida</taxon>
        <taxon>Streblomastigidae</taxon>
        <taxon>Streblomastix</taxon>
    </lineage>
</organism>
<keyword evidence="3" id="KW-0808">Transferase</keyword>
<evidence type="ECO:0000259" key="10">
    <source>
        <dbReference type="PROSITE" id="PS51285"/>
    </source>
</evidence>
<dbReference type="Proteomes" id="UP000324800">
    <property type="component" value="Unassembled WGS sequence"/>
</dbReference>
<dbReference type="OrthoDB" id="63267at2759"/>
<dbReference type="InterPro" id="IPR011009">
    <property type="entry name" value="Kinase-like_dom_sf"/>
</dbReference>
<evidence type="ECO:0000256" key="4">
    <source>
        <dbReference type="ARBA" id="ARBA00022741"/>
    </source>
</evidence>
<dbReference type="InterPro" id="IPR008271">
    <property type="entry name" value="Ser/Thr_kinase_AS"/>
</dbReference>
<dbReference type="SMART" id="SM00220">
    <property type="entry name" value="S_TKc"/>
    <property type="match status" value="1"/>
</dbReference>
<feature type="region of interest" description="Disordered" evidence="8">
    <location>
        <begin position="359"/>
        <end position="393"/>
    </location>
</feature>
<dbReference type="GO" id="GO:0004674">
    <property type="term" value="F:protein serine/threonine kinase activity"/>
    <property type="evidence" value="ECO:0007669"/>
    <property type="project" value="UniProtKB-KW"/>
</dbReference>
<keyword evidence="2" id="KW-0597">Phosphoprotein</keyword>
<gene>
    <name evidence="11" type="ORF">EZS28_007292</name>
</gene>
<feature type="domain" description="AGC-kinase C-terminal" evidence="10">
    <location>
        <begin position="312"/>
        <end position="376"/>
    </location>
</feature>
<feature type="compositionally biased region" description="Low complexity" evidence="8">
    <location>
        <begin position="497"/>
        <end position="507"/>
    </location>
</feature>
<keyword evidence="1" id="KW-0723">Serine/threonine-protein kinase</keyword>
<comment type="caution">
    <text evidence="11">The sequence shown here is derived from an EMBL/GenBank/DDBJ whole genome shotgun (WGS) entry which is preliminary data.</text>
</comment>
<reference evidence="11 12" key="1">
    <citation type="submission" date="2019-03" db="EMBL/GenBank/DDBJ databases">
        <title>Single cell metagenomics reveals metabolic interactions within the superorganism composed of flagellate Streblomastix strix and complex community of Bacteroidetes bacteria on its surface.</title>
        <authorList>
            <person name="Treitli S.C."/>
            <person name="Kolisko M."/>
            <person name="Husnik F."/>
            <person name="Keeling P."/>
            <person name="Hampl V."/>
        </authorList>
    </citation>
    <scope>NUCLEOTIDE SEQUENCE [LARGE SCALE GENOMIC DNA]</scope>
    <source>
        <strain evidence="11">ST1C</strain>
    </source>
</reference>
<evidence type="ECO:0000313" key="11">
    <source>
        <dbReference type="EMBL" id="KAA6397183.1"/>
    </source>
</evidence>
<evidence type="ECO:0000256" key="8">
    <source>
        <dbReference type="SAM" id="MobiDB-lite"/>
    </source>
</evidence>
<evidence type="ECO:0000256" key="7">
    <source>
        <dbReference type="PROSITE-ProRule" id="PRU10141"/>
    </source>
</evidence>
<dbReference type="EMBL" id="SNRW01001240">
    <property type="protein sequence ID" value="KAA6397183.1"/>
    <property type="molecule type" value="Genomic_DNA"/>
</dbReference>
<feature type="compositionally biased region" description="Basic and acidic residues" evidence="8">
    <location>
        <begin position="367"/>
        <end position="378"/>
    </location>
</feature>
<feature type="domain" description="Protein kinase" evidence="9">
    <location>
        <begin position="59"/>
        <end position="311"/>
    </location>
</feature>
<name>A0A5J4WQX9_9EUKA</name>
<dbReference type="PANTHER" id="PTHR24351">
    <property type="entry name" value="RIBOSOMAL PROTEIN S6 KINASE"/>
    <property type="match status" value="1"/>
</dbReference>
<dbReference type="FunFam" id="1.10.510.10:FF:000008">
    <property type="entry name" value="Non-specific serine/threonine protein kinase"/>
    <property type="match status" value="1"/>
</dbReference>
<feature type="region of interest" description="Disordered" evidence="8">
    <location>
        <begin position="555"/>
        <end position="623"/>
    </location>
</feature>
<dbReference type="PROSITE" id="PS50011">
    <property type="entry name" value="PROTEIN_KINASE_DOM"/>
    <property type="match status" value="1"/>
</dbReference>
<feature type="compositionally biased region" description="Polar residues" evidence="8">
    <location>
        <begin position="406"/>
        <end position="418"/>
    </location>
</feature>
<evidence type="ECO:0000256" key="2">
    <source>
        <dbReference type="ARBA" id="ARBA00022553"/>
    </source>
</evidence>
<feature type="region of interest" description="Disordered" evidence="8">
    <location>
        <begin position="1"/>
        <end position="20"/>
    </location>
</feature>
<dbReference type="Pfam" id="PF00069">
    <property type="entry name" value="Pkinase"/>
    <property type="match status" value="1"/>
</dbReference>
<proteinExistence type="predicted"/>
<dbReference type="PROSITE" id="PS51285">
    <property type="entry name" value="AGC_KINASE_CTER"/>
    <property type="match status" value="1"/>
</dbReference>
<keyword evidence="6 7" id="KW-0067">ATP-binding</keyword>
<feature type="compositionally biased region" description="Basic residues" evidence="8">
    <location>
        <begin position="460"/>
        <end position="481"/>
    </location>
</feature>
<evidence type="ECO:0000256" key="1">
    <source>
        <dbReference type="ARBA" id="ARBA00022527"/>
    </source>
</evidence>
<feature type="region of interest" description="Disordered" evidence="8">
    <location>
        <begin position="406"/>
        <end position="517"/>
    </location>
</feature>
<dbReference type="SMART" id="SM00133">
    <property type="entry name" value="S_TK_X"/>
    <property type="match status" value="1"/>
</dbReference>
<dbReference type="GO" id="GO:0005524">
    <property type="term" value="F:ATP binding"/>
    <property type="evidence" value="ECO:0007669"/>
    <property type="project" value="UniProtKB-UniRule"/>
</dbReference>
<dbReference type="Gene3D" id="1.10.510.10">
    <property type="entry name" value="Transferase(Phosphotransferase) domain 1"/>
    <property type="match status" value="1"/>
</dbReference>
<dbReference type="AlphaFoldDB" id="A0A5J4WQX9"/>
<keyword evidence="5 11" id="KW-0418">Kinase</keyword>
<feature type="binding site" evidence="7">
    <location>
        <position position="88"/>
    </location>
    <ligand>
        <name>ATP</name>
        <dbReference type="ChEBI" id="CHEBI:30616"/>
    </ligand>
</feature>
<dbReference type="PROSITE" id="PS00108">
    <property type="entry name" value="PROTEIN_KINASE_ST"/>
    <property type="match status" value="1"/>
</dbReference>
<evidence type="ECO:0000256" key="3">
    <source>
        <dbReference type="ARBA" id="ARBA00022679"/>
    </source>
</evidence>
<feature type="compositionally biased region" description="Low complexity" evidence="8">
    <location>
        <begin position="556"/>
        <end position="571"/>
    </location>
</feature>
<dbReference type="Gene3D" id="3.30.200.20">
    <property type="entry name" value="Phosphorylase Kinase, domain 1"/>
    <property type="match status" value="1"/>
</dbReference>
<dbReference type="InterPro" id="IPR000719">
    <property type="entry name" value="Prot_kinase_dom"/>
</dbReference>
<dbReference type="SUPFAM" id="SSF56112">
    <property type="entry name" value="Protein kinase-like (PK-like)"/>
    <property type="match status" value="1"/>
</dbReference>
<evidence type="ECO:0000313" key="12">
    <source>
        <dbReference type="Proteomes" id="UP000324800"/>
    </source>
</evidence>
<evidence type="ECO:0000256" key="6">
    <source>
        <dbReference type="ARBA" id="ARBA00022840"/>
    </source>
</evidence>
<dbReference type="InterPro" id="IPR017441">
    <property type="entry name" value="Protein_kinase_ATP_BS"/>
</dbReference>
<dbReference type="InterPro" id="IPR000961">
    <property type="entry name" value="AGC-kinase_C"/>
</dbReference>
<dbReference type="PROSITE" id="PS00107">
    <property type="entry name" value="PROTEIN_KINASE_ATP"/>
    <property type="match status" value="1"/>
</dbReference>